<feature type="compositionally biased region" description="Polar residues" evidence="1">
    <location>
        <begin position="208"/>
        <end position="218"/>
    </location>
</feature>
<evidence type="ECO:0000256" key="2">
    <source>
        <dbReference type="SAM" id="SignalP"/>
    </source>
</evidence>
<feature type="compositionally biased region" description="Basic and acidic residues" evidence="1">
    <location>
        <begin position="221"/>
        <end position="234"/>
    </location>
</feature>
<feature type="compositionally biased region" description="Basic and acidic residues" evidence="1">
    <location>
        <begin position="503"/>
        <end position="531"/>
    </location>
</feature>
<dbReference type="GeneID" id="34524139"/>
<evidence type="ECO:0000256" key="1">
    <source>
        <dbReference type="SAM" id="MobiDB-lite"/>
    </source>
</evidence>
<proteinExistence type="predicted"/>
<evidence type="ECO:0000313" key="4">
    <source>
        <dbReference type="Proteomes" id="UP000006310"/>
    </source>
</evidence>
<accession>J7S349</accession>
<dbReference type="RefSeq" id="XP_022462735.1">
    <property type="nucleotide sequence ID" value="XM_022611313.1"/>
</dbReference>
<dbReference type="STRING" id="1071383.J7S349"/>
<dbReference type="KEGG" id="kng:KNAG_0B00400"/>
<reference evidence="4" key="2">
    <citation type="submission" date="2012-08" db="EMBL/GenBank/DDBJ databases">
        <title>Genome sequence of Kazachstania naganishii.</title>
        <authorList>
            <person name="Gordon J.L."/>
            <person name="Armisen D."/>
            <person name="Proux-Wera E."/>
            <person name="OhEigeartaigh S.S."/>
            <person name="Byrne K.P."/>
            <person name="Wolfe K.H."/>
        </authorList>
    </citation>
    <scope>NUCLEOTIDE SEQUENCE [LARGE SCALE GENOMIC DNA]</scope>
    <source>
        <strain evidence="4">ATCC MYA-139 / BCRC 22969 / CBS 8797 / CCRC 22969 / KCTC 17520 / NBRC 10181 / NCYC 3082</strain>
    </source>
</reference>
<dbReference type="AlphaFoldDB" id="J7S349"/>
<dbReference type="HOGENOM" id="CLU_023952_1_0_1"/>
<keyword evidence="4" id="KW-1185">Reference proteome</keyword>
<sequence length="555" mass="63495">MRACLRVLLVSTLAVFALQRWCGDRAGLGGPGGPGGGAPCESVCDYVRLATWDERLQQWSPEVYGGRVAPAVAEWYRGWYVPRRGKYVEPVCSYVHEQWERSGVAARYEALKEKVQFYYGAVVRPRVAAFCRDYELDQAWEEQSTAMVIWFNEIRTKLHRAPKLEKLTTSTVFESSSSSSGTSGSGSDVSLDAGTETHTIHKKVTVHETATATSQSSLPDELQKREASSHHGQEDMNDEVVLDEREQLQEEINSWSQSIASKIDSIQRMFGREVARFLKKTTQDRELRVKPALQDYSQSMQLAFAEINKAIQDIECKVEVDSRSNEKIYFDKTGTRQLNKFISRESVREMFDEVKALDANITSFVESELNATMHDVNKTVENMREDYSYIFEEWSNVMVNEWTRRLVYADIVGVSLEDTDAETDPELLDVETQTEKNWKGFLGVKRSVVEKRDELVNHAVEMKPVQSFIKKVENTLQLLLRENGEYAYILRAKANLAFQEREKQERLAKEKEQQEQERKLEAERELERTSAETEVEPEAETEVQQNTAHGSTTAN</sequence>
<dbReference type="Proteomes" id="UP000006310">
    <property type="component" value="Chromosome 2"/>
</dbReference>
<feature type="compositionally biased region" description="Low complexity" evidence="1">
    <location>
        <begin position="169"/>
        <end position="190"/>
    </location>
</feature>
<feature type="region of interest" description="Disordered" evidence="1">
    <location>
        <begin position="169"/>
        <end position="238"/>
    </location>
</feature>
<keyword evidence="2" id="KW-0732">Signal</keyword>
<evidence type="ECO:0000313" key="3">
    <source>
        <dbReference type="EMBL" id="CCK68489.1"/>
    </source>
</evidence>
<feature type="signal peptide" evidence="2">
    <location>
        <begin position="1"/>
        <end position="19"/>
    </location>
</feature>
<feature type="compositionally biased region" description="Polar residues" evidence="1">
    <location>
        <begin position="546"/>
        <end position="555"/>
    </location>
</feature>
<organism evidence="3 4">
    <name type="scientific">Huiozyma naganishii (strain ATCC MYA-139 / BCRC 22969 / CBS 8797 / KCTC 17520 / NBRC 10181 / NCYC 3082 / Yp74L-3)</name>
    <name type="common">Yeast</name>
    <name type="synonym">Kazachstania naganishii</name>
    <dbReference type="NCBI Taxonomy" id="1071383"/>
    <lineage>
        <taxon>Eukaryota</taxon>
        <taxon>Fungi</taxon>
        <taxon>Dikarya</taxon>
        <taxon>Ascomycota</taxon>
        <taxon>Saccharomycotina</taxon>
        <taxon>Saccharomycetes</taxon>
        <taxon>Saccharomycetales</taxon>
        <taxon>Saccharomycetaceae</taxon>
        <taxon>Huiozyma</taxon>
    </lineage>
</organism>
<feature type="region of interest" description="Disordered" evidence="1">
    <location>
        <begin position="503"/>
        <end position="555"/>
    </location>
</feature>
<name>J7S349_HUIN7</name>
<evidence type="ECO:0008006" key="5">
    <source>
        <dbReference type="Google" id="ProtNLM"/>
    </source>
</evidence>
<reference evidence="3 4" key="1">
    <citation type="journal article" date="2011" name="Proc. Natl. Acad. Sci. U.S.A.">
        <title>Evolutionary erosion of yeast sex chromosomes by mating-type switching accidents.</title>
        <authorList>
            <person name="Gordon J.L."/>
            <person name="Armisen D."/>
            <person name="Proux-Wera E."/>
            <person name="Oheigeartaigh S.S."/>
            <person name="Byrne K.P."/>
            <person name="Wolfe K.H."/>
        </authorList>
    </citation>
    <scope>NUCLEOTIDE SEQUENCE [LARGE SCALE GENOMIC DNA]</scope>
    <source>
        <strain evidence="4">ATCC MYA-139 / BCRC 22969 / CBS 8797 / CCRC 22969 / KCTC 17520 / NBRC 10181 / NCYC 3082</strain>
    </source>
</reference>
<protein>
    <recommendedName>
        <fullName evidence="5">Sensitivity to high expression protein 10</fullName>
    </recommendedName>
</protein>
<dbReference type="eggNOG" id="ENOG502QT2T">
    <property type="taxonomic scope" value="Eukaryota"/>
</dbReference>
<gene>
    <name evidence="3" type="primary">KNAG0B00400</name>
    <name evidence="3" type="ordered locus">KNAG_0B00400</name>
</gene>
<feature type="chain" id="PRO_5003797412" description="Sensitivity to high expression protein 10" evidence="2">
    <location>
        <begin position="20"/>
        <end position="555"/>
    </location>
</feature>
<dbReference type="EMBL" id="HE978315">
    <property type="protein sequence ID" value="CCK68489.1"/>
    <property type="molecule type" value="Genomic_DNA"/>
</dbReference>
<dbReference type="OrthoDB" id="3260408at2759"/>